<feature type="domain" description="Lcl C-terminal" evidence="3">
    <location>
        <begin position="43"/>
        <end position="156"/>
    </location>
</feature>
<feature type="signal peptide" evidence="2">
    <location>
        <begin position="1"/>
        <end position="24"/>
    </location>
</feature>
<feature type="region of interest" description="Disordered" evidence="1">
    <location>
        <begin position="174"/>
        <end position="193"/>
    </location>
</feature>
<protein>
    <recommendedName>
        <fullName evidence="3">Lcl C-terminal domain-containing protein</fullName>
    </recommendedName>
</protein>
<dbReference type="HOGENOM" id="CLU_1407029_0_0_0"/>
<organism evidence="4 5">
    <name type="scientific">Granulicella mallensis (strain ATCC BAA-1857 / DSM 23137 / MP5ACTX8)</name>
    <dbReference type="NCBI Taxonomy" id="682795"/>
    <lineage>
        <taxon>Bacteria</taxon>
        <taxon>Pseudomonadati</taxon>
        <taxon>Acidobacteriota</taxon>
        <taxon>Terriglobia</taxon>
        <taxon>Terriglobales</taxon>
        <taxon>Acidobacteriaceae</taxon>
        <taxon>Granulicella</taxon>
    </lineage>
</organism>
<dbReference type="EMBL" id="CP003130">
    <property type="protein sequence ID" value="AEU36329.1"/>
    <property type="molecule type" value="Genomic_DNA"/>
</dbReference>
<sequence length="193" mass="21445" precursor="true">MLPHLQRRTLYLVLLSMSAFVARAQSTTKAAVPKAIQTHDLWTDSSTNLTWAAKDNGKDVSWKGALKFCRTLRLGGYADWRLANMFELQGIYEPSATAPGRAGDTKGGVPRSFTWHVKGDLFLTGDEWSSRGDGKEKSSGYEYYFDFNEGKSNDNPVGWPYPYNGMRALCVRGSGDPLGGQRQHARSIPPVHE</sequence>
<dbReference type="Proteomes" id="UP000007113">
    <property type="component" value="Chromosome"/>
</dbReference>
<name>G8NSY6_GRAMM</name>
<gene>
    <name evidence="4" type="ordered locus">AciX8_1999</name>
</gene>
<dbReference type="STRING" id="682795.AciX8_1999"/>
<evidence type="ECO:0000313" key="4">
    <source>
        <dbReference type="EMBL" id="AEU36329.1"/>
    </source>
</evidence>
<dbReference type="InterPro" id="IPR011460">
    <property type="entry name" value="Lcl_C"/>
</dbReference>
<proteinExistence type="predicted"/>
<evidence type="ECO:0000256" key="1">
    <source>
        <dbReference type="SAM" id="MobiDB-lite"/>
    </source>
</evidence>
<accession>G8NSY6</accession>
<reference evidence="4 5" key="1">
    <citation type="submission" date="2011-11" db="EMBL/GenBank/DDBJ databases">
        <title>Complete sequence of Granulicella mallensis MP5ACTX8.</title>
        <authorList>
            <consortium name="US DOE Joint Genome Institute"/>
            <person name="Lucas S."/>
            <person name="Copeland A."/>
            <person name="Lapidus A."/>
            <person name="Cheng J.-F."/>
            <person name="Goodwin L."/>
            <person name="Pitluck S."/>
            <person name="Peters L."/>
            <person name="Lu M."/>
            <person name="Detter J.C."/>
            <person name="Han C."/>
            <person name="Tapia R."/>
            <person name="Land M."/>
            <person name="Hauser L."/>
            <person name="Kyrpides N."/>
            <person name="Ivanova N."/>
            <person name="Mikhailova N."/>
            <person name="Pagani I."/>
            <person name="Rawat S."/>
            <person name="Mannisto M."/>
            <person name="Haggblom M."/>
            <person name="Woyke T."/>
        </authorList>
    </citation>
    <scope>NUCLEOTIDE SEQUENCE [LARGE SCALE GENOMIC DNA]</scope>
    <source>
        <strain evidence="5">ATCC BAA-1857 / DSM 23137 / MP5ACTX8</strain>
    </source>
</reference>
<evidence type="ECO:0000259" key="3">
    <source>
        <dbReference type="Pfam" id="PF07603"/>
    </source>
</evidence>
<keyword evidence="5" id="KW-1185">Reference proteome</keyword>
<dbReference type="AlphaFoldDB" id="G8NSY6"/>
<evidence type="ECO:0000256" key="2">
    <source>
        <dbReference type="SAM" id="SignalP"/>
    </source>
</evidence>
<evidence type="ECO:0000313" key="5">
    <source>
        <dbReference type="Proteomes" id="UP000007113"/>
    </source>
</evidence>
<keyword evidence="2" id="KW-0732">Signal</keyword>
<dbReference type="Pfam" id="PF07603">
    <property type="entry name" value="Lcl_C"/>
    <property type="match status" value="1"/>
</dbReference>
<feature type="chain" id="PRO_5003512964" description="Lcl C-terminal domain-containing protein" evidence="2">
    <location>
        <begin position="25"/>
        <end position="193"/>
    </location>
</feature>
<dbReference type="OrthoDB" id="9793251at2"/>
<dbReference type="KEGG" id="gma:AciX8_1999"/>